<proteinExistence type="predicted"/>
<sequence>MILQPTIDAALFEIAEDSGRHELRSAIWEDYLRPVFLKNDPAEGARIFAEVKQSPNEHIDLIKTTLRDHLRDKPEALHKLQHLLEISE</sequence>
<dbReference type="RefSeq" id="WP_147928968.1">
    <property type="nucleotide sequence ID" value="NZ_VOXD01000002.1"/>
</dbReference>
<evidence type="ECO:0000313" key="2">
    <source>
        <dbReference type="Proteomes" id="UP000321907"/>
    </source>
</evidence>
<keyword evidence="2" id="KW-1185">Reference proteome</keyword>
<name>A0A5C7FXD3_9BACT</name>
<dbReference type="OrthoDB" id="9892618at2"/>
<protein>
    <submittedName>
        <fullName evidence="1">Uncharacterized protein</fullName>
    </submittedName>
</protein>
<comment type="caution">
    <text evidence="1">The sequence shown here is derived from an EMBL/GenBank/DDBJ whole genome shotgun (WGS) entry which is preliminary data.</text>
</comment>
<dbReference type="AlphaFoldDB" id="A0A5C7FXD3"/>
<accession>A0A5C7FXD3</accession>
<evidence type="ECO:0000313" key="1">
    <source>
        <dbReference type="EMBL" id="TXF91428.1"/>
    </source>
</evidence>
<dbReference type="EMBL" id="VOXD01000002">
    <property type="protein sequence ID" value="TXF91428.1"/>
    <property type="molecule type" value="Genomic_DNA"/>
</dbReference>
<dbReference type="Proteomes" id="UP000321907">
    <property type="component" value="Unassembled WGS sequence"/>
</dbReference>
<reference evidence="1 2" key="1">
    <citation type="submission" date="2019-08" db="EMBL/GenBank/DDBJ databases">
        <title>Lewinella sp. strain SSH13 Genome sequencing and assembly.</title>
        <authorList>
            <person name="Kim I."/>
        </authorList>
    </citation>
    <scope>NUCLEOTIDE SEQUENCE [LARGE SCALE GENOMIC DNA]</scope>
    <source>
        <strain evidence="1 2">SSH13</strain>
    </source>
</reference>
<gene>
    <name evidence="1" type="ORF">FUA23_01655</name>
</gene>
<organism evidence="1 2">
    <name type="scientific">Neolewinella aurantiaca</name>
    <dbReference type="NCBI Taxonomy" id="2602767"/>
    <lineage>
        <taxon>Bacteria</taxon>
        <taxon>Pseudomonadati</taxon>
        <taxon>Bacteroidota</taxon>
        <taxon>Saprospiria</taxon>
        <taxon>Saprospirales</taxon>
        <taxon>Lewinellaceae</taxon>
        <taxon>Neolewinella</taxon>
    </lineage>
</organism>